<dbReference type="Proteomes" id="UP001159363">
    <property type="component" value="Chromosome 15"/>
</dbReference>
<accession>A0ABQ9G398</accession>
<sequence>MYPADMQNYWRCNQSATVLEWNPRNHLGSRGMTPDCWYKDMRRNRIRLEIASQKQSSDTHKTPYDQVKRCRERNMNIKASERVNGSACLHRFSPLFADNSGSCKGDTDTRYKRAIDSTLRALYWRAVFSEVKMEQRLNERTGTGYPREDPPTRGHLPARFGRYPQENIRELPQRESKSVERLCEIGVSSENNGALHKFSVISSMEEFSTSFRDHQPKGDDDSSRPCLRVFLLVVSNLVALPSAFPRVLQLFRSPTVLRSSYGVAQSTHTESITSSSDSGLLENSPLLYHLIRTVMGPRWCRSLASHLCDPDSIPGDVAPGFLHVGIVPDDAAGRRGFSLGDIPSPSPASSFRRCSILASLHPHQLSIPRSVHSLTHSSELETFALVPRTNATLHWRPSVAYHLVNNAEFNKVPRITRLVERGKGDAKNILEKITPEIQSAEGQGRVSSYRPACLAHACGSIWKSPRTSSVATLLCKLFSLAR</sequence>
<comment type="caution">
    <text evidence="2">The sequence shown here is derived from an EMBL/GenBank/DDBJ whole genome shotgun (WGS) entry which is preliminary data.</text>
</comment>
<feature type="region of interest" description="Disordered" evidence="1">
    <location>
        <begin position="140"/>
        <end position="159"/>
    </location>
</feature>
<protein>
    <submittedName>
        <fullName evidence="2">Uncharacterized protein</fullName>
    </submittedName>
</protein>
<dbReference type="EMBL" id="JARBHB010000016">
    <property type="protein sequence ID" value="KAJ8866673.1"/>
    <property type="molecule type" value="Genomic_DNA"/>
</dbReference>
<reference evidence="2 3" key="1">
    <citation type="submission" date="2023-02" db="EMBL/GenBank/DDBJ databases">
        <title>LHISI_Scaffold_Assembly.</title>
        <authorList>
            <person name="Stuart O.P."/>
            <person name="Cleave R."/>
            <person name="Magrath M.J.L."/>
            <person name="Mikheyev A.S."/>
        </authorList>
    </citation>
    <scope>NUCLEOTIDE SEQUENCE [LARGE SCALE GENOMIC DNA]</scope>
    <source>
        <strain evidence="2">Daus_M_001</strain>
        <tissue evidence="2">Leg muscle</tissue>
    </source>
</reference>
<gene>
    <name evidence="2" type="ORF">PR048_032534</name>
</gene>
<evidence type="ECO:0000256" key="1">
    <source>
        <dbReference type="SAM" id="MobiDB-lite"/>
    </source>
</evidence>
<evidence type="ECO:0000313" key="3">
    <source>
        <dbReference type="Proteomes" id="UP001159363"/>
    </source>
</evidence>
<name>A0ABQ9G398_9NEOP</name>
<organism evidence="2 3">
    <name type="scientific">Dryococelus australis</name>
    <dbReference type="NCBI Taxonomy" id="614101"/>
    <lineage>
        <taxon>Eukaryota</taxon>
        <taxon>Metazoa</taxon>
        <taxon>Ecdysozoa</taxon>
        <taxon>Arthropoda</taxon>
        <taxon>Hexapoda</taxon>
        <taxon>Insecta</taxon>
        <taxon>Pterygota</taxon>
        <taxon>Neoptera</taxon>
        <taxon>Polyneoptera</taxon>
        <taxon>Phasmatodea</taxon>
        <taxon>Verophasmatodea</taxon>
        <taxon>Anareolatae</taxon>
        <taxon>Phasmatidae</taxon>
        <taxon>Eurycanthinae</taxon>
        <taxon>Dryococelus</taxon>
    </lineage>
</organism>
<proteinExistence type="predicted"/>
<keyword evidence="3" id="KW-1185">Reference proteome</keyword>
<evidence type="ECO:0000313" key="2">
    <source>
        <dbReference type="EMBL" id="KAJ8866673.1"/>
    </source>
</evidence>